<feature type="binding site" evidence="7">
    <location>
        <position position="69"/>
    </location>
    <ligand>
        <name>Zn(2+)</name>
        <dbReference type="ChEBI" id="CHEBI:29105"/>
        <label>1</label>
    </ligand>
</feature>
<dbReference type="STRING" id="1618573.UT19_C0019G0011"/>
<dbReference type="GO" id="GO:0008270">
    <property type="term" value="F:zinc ion binding"/>
    <property type="evidence" value="ECO:0007669"/>
    <property type="project" value="UniProtKB-UniRule"/>
</dbReference>
<dbReference type="GO" id="GO:0006284">
    <property type="term" value="P:base-excision repair"/>
    <property type="evidence" value="ECO:0007669"/>
    <property type="project" value="TreeGrafter"/>
</dbReference>
<dbReference type="FunFam" id="3.20.20.150:FF:000001">
    <property type="entry name" value="Probable endonuclease 4"/>
    <property type="match status" value="1"/>
</dbReference>
<comment type="similarity">
    <text evidence="1 7">Belongs to the AP endonuclease 2 family.</text>
</comment>
<dbReference type="CDD" id="cd00019">
    <property type="entry name" value="AP2Ec"/>
    <property type="match status" value="1"/>
</dbReference>
<dbReference type="PANTHER" id="PTHR21445:SF0">
    <property type="entry name" value="APURINIC-APYRIMIDINIC ENDONUCLEASE"/>
    <property type="match status" value="1"/>
</dbReference>
<feature type="binding site" evidence="7">
    <location>
        <position position="109"/>
    </location>
    <ligand>
        <name>Zn(2+)</name>
        <dbReference type="ChEBI" id="CHEBI:29105"/>
        <label>1</label>
    </ligand>
</feature>
<dbReference type="EMBL" id="LBVW01000019">
    <property type="protein sequence ID" value="KKQ93100.1"/>
    <property type="molecule type" value="Genomic_DNA"/>
</dbReference>
<sequence>MNKIIAGYHVSVSGGLHRAFAEAALLDCDVIQIFVSSPQMWHTAVISDKEVTLFQEDWEKSSVQQVVVHAAYLPNPSSHKATLRNLSLKKLKDETKIAYRIGANGYIFHCGSNQNGNEEGIKAAVSTLNRLAELTDENWPVPLIIESDAGAGNRIGDTIEELAAIWKGLDNKPRFGFCLDTCHMFVSGIELRTPNSISQLIAKFDKLIGLEHLKFFHINDAMFDLGSKKDRHDNIGQGFIGEQGFKNFLSNPDIRKRPLILETPRTGDPKIDIKDIRLLRKLAGANHIPTSPSGS</sequence>
<comment type="cofactor">
    <cofactor evidence="7">
        <name>Zn(2+)</name>
        <dbReference type="ChEBI" id="CHEBI:29105"/>
    </cofactor>
    <text evidence="7">Binds 3 Zn(2+) ions.</text>
</comment>
<name>A0A0G0LYP2_9BACT</name>
<dbReference type="PANTHER" id="PTHR21445">
    <property type="entry name" value="ENDONUCLEASE IV ENDODEOXYRIBONUCLEASE IV"/>
    <property type="match status" value="1"/>
</dbReference>
<evidence type="ECO:0000256" key="7">
    <source>
        <dbReference type="HAMAP-Rule" id="MF_00152"/>
    </source>
</evidence>
<feature type="binding site" evidence="7">
    <location>
        <position position="146"/>
    </location>
    <ligand>
        <name>Zn(2+)</name>
        <dbReference type="ChEBI" id="CHEBI:29105"/>
        <label>1</label>
    </ligand>
</feature>
<feature type="binding site" evidence="7">
    <location>
        <position position="230"/>
    </location>
    <ligand>
        <name>Zn(2+)</name>
        <dbReference type="ChEBI" id="CHEBI:29105"/>
        <label>3</label>
    </ligand>
</feature>
<feature type="binding site" evidence="7">
    <location>
        <position position="146"/>
    </location>
    <ligand>
        <name>Zn(2+)</name>
        <dbReference type="ChEBI" id="CHEBI:29105"/>
        <label>2</label>
    </ligand>
</feature>
<dbReference type="EC" id="3.1.21.2" evidence="7"/>
<dbReference type="GO" id="GO:0008081">
    <property type="term" value="F:phosphoric diester hydrolase activity"/>
    <property type="evidence" value="ECO:0007669"/>
    <property type="project" value="TreeGrafter"/>
</dbReference>
<feature type="binding site" evidence="7">
    <location>
        <position position="183"/>
    </location>
    <ligand>
        <name>Zn(2+)</name>
        <dbReference type="ChEBI" id="CHEBI:29105"/>
        <label>3</label>
    </ligand>
</feature>
<dbReference type="InterPro" id="IPR001719">
    <property type="entry name" value="AP_endonuc_2"/>
</dbReference>
<dbReference type="Gene3D" id="3.20.20.150">
    <property type="entry name" value="Divalent-metal-dependent TIM barrel enzymes"/>
    <property type="match status" value="1"/>
</dbReference>
<comment type="caution">
    <text evidence="9">The sequence shown here is derived from an EMBL/GenBank/DDBJ whole genome shotgun (WGS) entry which is preliminary data.</text>
</comment>
<evidence type="ECO:0000259" key="8">
    <source>
        <dbReference type="Pfam" id="PF01261"/>
    </source>
</evidence>
<dbReference type="HAMAP" id="MF_00152">
    <property type="entry name" value="Nfo"/>
    <property type="match status" value="1"/>
</dbReference>
<dbReference type="InterPro" id="IPR018246">
    <property type="entry name" value="AP_endonuc_F2_Zn_BS"/>
</dbReference>
<dbReference type="PROSITE" id="PS51432">
    <property type="entry name" value="AP_NUCLEASE_F2_4"/>
    <property type="match status" value="1"/>
</dbReference>
<dbReference type="GO" id="GO:0008833">
    <property type="term" value="F:deoxyribonuclease IV (phage-T4-induced) activity"/>
    <property type="evidence" value="ECO:0007669"/>
    <property type="project" value="UniProtKB-UniRule"/>
</dbReference>
<dbReference type="InterPro" id="IPR013022">
    <property type="entry name" value="Xyl_isomerase-like_TIM-brl"/>
</dbReference>
<dbReference type="InterPro" id="IPR036237">
    <property type="entry name" value="Xyl_isomerase-like_sf"/>
</dbReference>
<keyword evidence="7 9" id="KW-0255">Endonuclease</keyword>
<evidence type="ECO:0000313" key="9">
    <source>
        <dbReference type="EMBL" id="KKQ93100.1"/>
    </source>
</evidence>
<feature type="binding site" evidence="7">
    <location>
        <position position="262"/>
    </location>
    <ligand>
        <name>Zn(2+)</name>
        <dbReference type="ChEBI" id="CHEBI:29105"/>
        <label>2</label>
    </ligand>
</feature>
<dbReference type="PROSITE" id="PS00731">
    <property type="entry name" value="AP_NUCLEASE_F2_3"/>
    <property type="match status" value="1"/>
</dbReference>
<dbReference type="AlphaFoldDB" id="A0A0G0LYP2"/>
<accession>A0A0G0LYP2</accession>
<dbReference type="SMART" id="SM00518">
    <property type="entry name" value="AP2Ec"/>
    <property type="match status" value="1"/>
</dbReference>
<feature type="binding site" evidence="7">
    <location>
        <position position="180"/>
    </location>
    <ligand>
        <name>Zn(2+)</name>
        <dbReference type="ChEBI" id="CHEBI:29105"/>
        <label>2</label>
    </ligand>
</feature>
<keyword evidence="3 7" id="KW-0227">DNA damage</keyword>
<evidence type="ECO:0000313" key="10">
    <source>
        <dbReference type="Proteomes" id="UP000034932"/>
    </source>
</evidence>
<keyword evidence="5 7" id="KW-0862">Zinc</keyword>
<organism evidence="9 10">
    <name type="scientific">Candidatus Woesebacteria bacterium GW2011_GWB1_39_10b</name>
    <dbReference type="NCBI Taxonomy" id="1618573"/>
    <lineage>
        <taxon>Bacteria</taxon>
        <taxon>Candidatus Woeseibacteriota</taxon>
    </lineage>
</organism>
<evidence type="ECO:0000256" key="3">
    <source>
        <dbReference type="ARBA" id="ARBA00022763"/>
    </source>
</evidence>
<dbReference type="GO" id="GO:0003677">
    <property type="term" value="F:DNA binding"/>
    <property type="evidence" value="ECO:0007669"/>
    <property type="project" value="InterPro"/>
</dbReference>
<evidence type="ECO:0000256" key="4">
    <source>
        <dbReference type="ARBA" id="ARBA00022801"/>
    </source>
</evidence>
<feature type="domain" description="Xylose isomerase-like TIM barrel" evidence="8">
    <location>
        <begin position="20"/>
        <end position="281"/>
    </location>
</feature>
<dbReference type="Pfam" id="PF01261">
    <property type="entry name" value="AP_endonuc_2"/>
    <property type="match status" value="1"/>
</dbReference>
<feature type="binding site" evidence="7">
    <location>
        <position position="232"/>
    </location>
    <ligand>
        <name>Zn(2+)</name>
        <dbReference type="ChEBI" id="CHEBI:29105"/>
        <label>3</label>
    </ligand>
</feature>
<keyword evidence="4 7" id="KW-0378">Hydrolase</keyword>
<dbReference type="Proteomes" id="UP000034932">
    <property type="component" value="Unassembled WGS sequence"/>
</dbReference>
<dbReference type="NCBIfam" id="TIGR00587">
    <property type="entry name" value="nfo"/>
    <property type="match status" value="1"/>
</dbReference>
<keyword evidence="7" id="KW-0540">Nuclease</keyword>
<comment type="catalytic activity">
    <reaction evidence="7">
        <text>Endonucleolytic cleavage to 5'-phosphooligonucleotide end-products.</text>
        <dbReference type="EC" id="3.1.21.2"/>
    </reaction>
</comment>
<feature type="binding site" evidence="7">
    <location>
        <position position="217"/>
    </location>
    <ligand>
        <name>Zn(2+)</name>
        <dbReference type="ChEBI" id="CHEBI:29105"/>
        <label>2</label>
    </ligand>
</feature>
<gene>
    <name evidence="7" type="primary">nfo</name>
    <name evidence="9" type="ORF">UT19_C0019G0011</name>
</gene>
<reference evidence="9 10" key="1">
    <citation type="journal article" date="2015" name="Nature">
        <title>rRNA introns, odd ribosomes, and small enigmatic genomes across a large radiation of phyla.</title>
        <authorList>
            <person name="Brown C.T."/>
            <person name="Hug L.A."/>
            <person name="Thomas B.C."/>
            <person name="Sharon I."/>
            <person name="Castelle C.J."/>
            <person name="Singh A."/>
            <person name="Wilkins M.J."/>
            <person name="Williams K.H."/>
            <person name="Banfield J.F."/>
        </authorList>
    </citation>
    <scope>NUCLEOTIDE SEQUENCE [LARGE SCALE GENOMIC DNA]</scope>
</reference>
<keyword evidence="2 7" id="KW-0479">Metal-binding</keyword>
<evidence type="ECO:0000256" key="6">
    <source>
        <dbReference type="ARBA" id="ARBA00023204"/>
    </source>
</evidence>
<dbReference type="SUPFAM" id="SSF51658">
    <property type="entry name" value="Xylose isomerase-like"/>
    <property type="match status" value="1"/>
</dbReference>
<dbReference type="GO" id="GO:0003906">
    <property type="term" value="F:DNA-(apurinic or apyrimidinic site) endonuclease activity"/>
    <property type="evidence" value="ECO:0007669"/>
    <property type="project" value="TreeGrafter"/>
</dbReference>
<dbReference type="PROSITE" id="PS00730">
    <property type="entry name" value="AP_NUCLEASE_F2_2"/>
    <property type="match status" value="1"/>
</dbReference>
<keyword evidence="6 7" id="KW-0234">DNA repair</keyword>
<comment type="function">
    <text evidence="7">Endonuclease IV plays a role in DNA repair. It cleaves phosphodiester bonds at apurinic or apyrimidinic (AP) sites, generating a 3'-hydroxyl group and a 5'-terminal sugar phosphate.</text>
</comment>
<proteinExistence type="inferred from homology"/>
<evidence type="ECO:0000256" key="1">
    <source>
        <dbReference type="ARBA" id="ARBA00005340"/>
    </source>
</evidence>
<evidence type="ECO:0000256" key="5">
    <source>
        <dbReference type="ARBA" id="ARBA00022833"/>
    </source>
</evidence>
<evidence type="ECO:0000256" key="2">
    <source>
        <dbReference type="ARBA" id="ARBA00022723"/>
    </source>
</evidence>
<protein>
    <recommendedName>
        <fullName evidence="7">Probable endonuclease 4</fullName>
        <ecNumber evidence="7">3.1.21.2</ecNumber>
    </recommendedName>
    <alternativeName>
        <fullName evidence="7">Endodeoxyribonuclease IV</fullName>
    </alternativeName>
    <alternativeName>
        <fullName evidence="7">Endonuclease IV</fullName>
    </alternativeName>
</protein>